<feature type="domain" description="Tail sheath protein subtilisin-like" evidence="2">
    <location>
        <begin position="333"/>
        <end position="498"/>
    </location>
</feature>
<evidence type="ECO:0000259" key="2">
    <source>
        <dbReference type="Pfam" id="PF04984"/>
    </source>
</evidence>
<evidence type="ECO:0000313" key="5">
    <source>
        <dbReference type="Proteomes" id="UP001285521"/>
    </source>
</evidence>
<protein>
    <submittedName>
        <fullName evidence="4">Phage tail sheath subtilisin-like domain-containing protein</fullName>
    </submittedName>
</protein>
<dbReference type="Pfam" id="PF04984">
    <property type="entry name" value="Phage_sheath_1"/>
    <property type="match status" value="1"/>
</dbReference>
<evidence type="ECO:0000259" key="3">
    <source>
        <dbReference type="Pfam" id="PF17482"/>
    </source>
</evidence>
<evidence type="ECO:0000256" key="1">
    <source>
        <dbReference type="ARBA" id="ARBA00008005"/>
    </source>
</evidence>
<sequence>MPEYLAPGVFVEEVSFRAKSIEGVPTSTTGMAGRTRFGPVQYQDGPADSEPRLITSFVEFERLYGQLDQLDGDVTPVLAHAARAFFLNGGQRLYVSRVHAAGLADTAGGVASGTVPQTLPAGTTATATWHARWPGRMGNVLVEVRPMRSRNVAVKAELGDQGPLRANRARNGALVEVVPAASPMPKPDAPLSADKLRVVSVDNAGRQSFSGGTGAIQADDRLLLVELEVLVRVDPERVDRTVQMGCHPNHRRYIGDVLHRDHPEDDTGVVWLDPMGADAIVLAVALTGAGADPAVGRFELGGGNDGVMPTADQLLGKEADPDHAEIKATGLTALGEIEDIAIVAMPDAAVLGGDATVQATSYLIQHAERQGAYRIAIVDAPKGSSLNEVRAFRGNFDSTRAALYHPWVEILDPNQSPEQGMPPDRMVLPPSGFVAGIYARSDVTRGVHKAPANEVVQGLTRFEANINTARQQVLNPEGVNCLRFFSGRGNRVWGARTLTSDPEWKYVNVRRFFLYLEHSVDKATQWAVFEPNGEALWQKIVRSVEDFLDVQWRNGALLGSTSKQAYFVRCDRTTMTQNDLDNGRLICLIGVAPVRPAEFVIFRIGQWTADARS</sequence>
<dbReference type="EMBL" id="JAXAVW010000010">
    <property type="protein sequence ID" value="MDX8031384.1"/>
    <property type="molecule type" value="Genomic_DNA"/>
</dbReference>
<dbReference type="PANTHER" id="PTHR35861">
    <property type="match status" value="1"/>
</dbReference>
<dbReference type="InterPro" id="IPR052042">
    <property type="entry name" value="Tail_sheath_structural"/>
</dbReference>
<proteinExistence type="inferred from homology"/>
<comment type="similarity">
    <text evidence="1">Belongs to the myoviridae tail sheath protein family.</text>
</comment>
<dbReference type="InterPro" id="IPR020287">
    <property type="entry name" value="Tail_sheath_C"/>
</dbReference>
<evidence type="ECO:0000313" key="4">
    <source>
        <dbReference type="EMBL" id="MDX8031384.1"/>
    </source>
</evidence>
<reference evidence="4 5" key="1">
    <citation type="submission" date="2023-11" db="EMBL/GenBank/DDBJ databases">
        <title>Lentzea sokolovensis, sp. nov., Lentzea kristufkii, sp. nov., and Lentzea miocenensis, sp. nov., rare actinobacteria from Sokolov Coal Basin, Miocene lacustrine sediment, Czech Republic.</title>
        <authorList>
            <person name="Lara A."/>
            <person name="Kotroba L."/>
            <person name="Nouioui I."/>
            <person name="Neumann-Schaal M."/>
            <person name="Mast Y."/>
            <person name="Chronakova A."/>
        </authorList>
    </citation>
    <scope>NUCLEOTIDE SEQUENCE [LARGE SCALE GENOMIC DNA]</scope>
    <source>
        <strain evidence="4 5">BCCO 10_0856</strain>
    </source>
</reference>
<keyword evidence="5" id="KW-1185">Reference proteome</keyword>
<dbReference type="Gene3D" id="3.40.50.11780">
    <property type="match status" value="2"/>
</dbReference>
<organism evidence="4 5">
    <name type="scientific">Lentzea miocenica</name>
    <dbReference type="NCBI Taxonomy" id="3095431"/>
    <lineage>
        <taxon>Bacteria</taxon>
        <taxon>Bacillati</taxon>
        <taxon>Actinomycetota</taxon>
        <taxon>Actinomycetes</taxon>
        <taxon>Pseudonocardiales</taxon>
        <taxon>Pseudonocardiaceae</taxon>
        <taxon>Lentzea</taxon>
    </lineage>
</organism>
<reference evidence="4 5" key="2">
    <citation type="submission" date="2023-11" db="EMBL/GenBank/DDBJ databases">
        <authorList>
            <person name="Lara A.C."/>
            <person name="Chronakova A."/>
        </authorList>
    </citation>
    <scope>NUCLEOTIDE SEQUENCE [LARGE SCALE GENOMIC DNA]</scope>
    <source>
        <strain evidence="4 5">BCCO 10_0856</strain>
    </source>
</reference>
<gene>
    <name evidence="4" type="ORF">SK803_14240</name>
</gene>
<name>A0ABU4SZQ3_9PSEU</name>
<comment type="caution">
    <text evidence="4">The sequence shown here is derived from an EMBL/GenBank/DDBJ whole genome shotgun (WGS) entry which is preliminary data.</text>
</comment>
<dbReference type="RefSeq" id="WP_319966447.1">
    <property type="nucleotide sequence ID" value="NZ_JAXAVW010000010.1"/>
</dbReference>
<dbReference type="Proteomes" id="UP001285521">
    <property type="component" value="Unassembled WGS sequence"/>
</dbReference>
<dbReference type="Pfam" id="PF17482">
    <property type="entry name" value="Phage_sheath_1C"/>
    <property type="match status" value="1"/>
</dbReference>
<dbReference type="PANTHER" id="PTHR35861:SF1">
    <property type="entry name" value="PHAGE TAIL SHEATH PROTEIN"/>
    <property type="match status" value="1"/>
</dbReference>
<dbReference type="InterPro" id="IPR035089">
    <property type="entry name" value="Phage_sheath_subtilisin"/>
</dbReference>
<accession>A0ABU4SZQ3</accession>
<feature type="domain" description="Tail sheath protein C-terminal" evidence="3">
    <location>
        <begin position="499"/>
        <end position="604"/>
    </location>
</feature>